<reference evidence="2 3" key="1">
    <citation type="journal article" date="2017" name="Antonie Van Leeuwenhoek">
        <title>Rhizobium rhizosphaerae sp. nov., a novel species isolated from rice rhizosphere.</title>
        <authorList>
            <person name="Zhao J.J."/>
            <person name="Zhang J."/>
            <person name="Zhang R.J."/>
            <person name="Zhang C.W."/>
            <person name="Yin H.Q."/>
            <person name="Zhang X.X."/>
        </authorList>
    </citation>
    <scope>NUCLEOTIDE SEQUENCE [LARGE SCALE GENOMIC DNA]</scope>
    <source>
        <strain evidence="2 3">E3</strain>
    </source>
</reference>
<dbReference type="PRINTS" id="PR00081">
    <property type="entry name" value="GDHRDH"/>
</dbReference>
<dbReference type="PRINTS" id="PR00080">
    <property type="entry name" value="SDRFAMILY"/>
</dbReference>
<sequence length="265" mass="27984">MTNILDRFRLDNKVAIVTGSGRGIGAAIAIAFADAGADVVVTARTQSQLEDTAAEIRKRGKRALLVVCDVMDEAQCASLVEQTLNEFGRLDILVNNVGGSGDIKPTLMTSTEEFEACFKFNTATAFSMSRLCAPHMVQTSGTGAIVNISSVAGHLPQPGFMSYGVGKAAMNFMTMNLAQDFAPKVRVNAISVGSTLTDALAGVMNEDLEKAMLKQTPMDRLGQPEDVAACALFLASPAASYVTGEIYGVNGGVIKTPMEMPRSSF</sequence>
<dbReference type="EMBL" id="BAEN01000030">
    <property type="protein sequence ID" value="GAC14008.1"/>
    <property type="molecule type" value="Genomic_DNA"/>
</dbReference>
<dbReference type="NCBIfam" id="NF005873">
    <property type="entry name" value="PRK07814.1"/>
    <property type="match status" value="1"/>
</dbReference>
<dbReference type="InterPro" id="IPR002347">
    <property type="entry name" value="SDR_fam"/>
</dbReference>
<comment type="caution">
    <text evidence="2">The sequence shown here is derived from an EMBL/GenBank/DDBJ whole genome shotgun (WGS) entry which is preliminary data.</text>
</comment>
<dbReference type="Pfam" id="PF13561">
    <property type="entry name" value="adh_short_C2"/>
    <property type="match status" value="1"/>
</dbReference>
<organism evidence="2 3">
    <name type="scientific">Aliiglaciecola lipolytica E3</name>
    <dbReference type="NCBI Taxonomy" id="1127673"/>
    <lineage>
        <taxon>Bacteria</taxon>
        <taxon>Pseudomonadati</taxon>
        <taxon>Pseudomonadota</taxon>
        <taxon>Gammaproteobacteria</taxon>
        <taxon>Alteromonadales</taxon>
        <taxon>Alteromonadaceae</taxon>
        <taxon>Aliiglaciecola</taxon>
    </lineage>
</organism>
<evidence type="ECO:0000256" key="1">
    <source>
        <dbReference type="ARBA" id="ARBA00006484"/>
    </source>
</evidence>
<evidence type="ECO:0000313" key="3">
    <source>
        <dbReference type="Proteomes" id="UP000006334"/>
    </source>
</evidence>
<dbReference type="PANTHER" id="PTHR43943:SF2">
    <property type="entry name" value="DEHYDROGENASE_REDUCTASE 4"/>
    <property type="match status" value="1"/>
</dbReference>
<keyword evidence="3" id="KW-1185">Reference proteome</keyword>
<dbReference type="AlphaFoldDB" id="K6YBI6"/>
<dbReference type="STRING" id="1127673.GLIP_1367"/>
<dbReference type="InterPro" id="IPR036291">
    <property type="entry name" value="NAD(P)-bd_dom_sf"/>
</dbReference>
<dbReference type="FunFam" id="3.40.50.720:FF:000084">
    <property type="entry name" value="Short-chain dehydrogenase reductase"/>
    <property type="match status" value="1"/>
</dbReference>
<comment type="similarity">
    <text evidence="1">Belongs to the short-chain dehydrogenases/reductases (SDR) family.</text>
</comment>
<dbReference type="Gene3D" id="3.40.50.720">
    <property type="entry name" value="NAD(P)-binding Rossmann-like Domain"/>
    <property type="match status" value="1"/>
</dbReference>
<dbReference type="PANTHER" id="PTHR43943">
    <property type="entry name" value="DEHYDROGENASE/REDUCTASE (SDR FAMILY) MEMBER 4"/>
    <property type="match status" value="1"/>
</dbReference>
<dbReference type="NCBIfam" id="NF005559">
    <property type="entry name" value="PRK07231.1"/>
    <property type="match status" value="1"/>
</dbReference>
<dbReference type="InterPro" id="IPR020904">
    <property type="entry name" value="Sc_DH/Rdtase_CS"/>
</dbReference>
<dbReference type="PROSITE" id="PS00061">
    <property type="entry name" value="ADH_SHORT"/>
    <property type="match status" value="1"/>
</dbReference>
<protein>
    <submittedName>
        <fullName evidence="2">Glucose 1-dehydrogenase 1</fullName>
    </submittedName>
</protein>
<accession>K6YBI6</accession>
<gene>
    <name evidence="2" type="primary">gdhI</name>
    <name evidence="2" type="ORF">GLIP_1367</name>
</gene>
<dbReference type="RefSeq" id="WP_008843824.1">
    <property type="nucleotide sequence ID" value="NZ_BAEN01000030.1"/>
</dbReference>
<proteinExistence type="inferred from homology"/>
<dbReference type="Proteomes" id="UP000006334">
    <property type="component" value="Unassembled WGS sequence"/>
</dbReference>
<dbReference type="eggNOG" id="COG1028">
    <property type="taxonomic scope" value="Bacteria"/>
</dbReference>
<dbReference type="OrthoDB" id="9775864at2"/>
<name>K6YBI6_9ALTE</name>
<evidence type="ECO:0000313" key="2">
    <source>
        <dbReference type="EMBL" id="GAC14008.1"/>
    </source>
</evidence>
<dbReference type="SUPFAM" id="SSF51735">
    <property type="entry name" value="NAD(P)-binding Rossmann-fold domains"/>
    <property type="match status" value="1"/>
</dbReference>